<keyword evidence="7" id="KW-1185">Reference proteome</keyword>
<comment type="caution">
    <text evidence="6">The sequence shown here is derived from an EMBL/GenBank/DDBJ whole genome shotgun (WGS) entry which is preliminary data.</text>
</comment>
<dbReference type="AlphaFoldDB" id="A0A1Y3BA43"/>
<dbReference type="InterPro" id="IPR029058">
    <property type="entry name" value="AB_hydrolase_fold"/>
</dbReference>
<evidence type="ECO:0000313" key="6">
    <source>
        <dbReference type="EMBL" id="OTF76436.1"/>
    </source>
</evidence>
<evidence type="ECO:0000256" key="4">
    <source>
        <dbReference type="RuleBase" id="RU004262"/>
    </source>
</evidence>
<dbReference type="GO" id="GO:0016042">
    <property type="term" value="P:lipid catabolic process"/>
    <property type="evidence" value="ECO:0007669"/>
    <property type="project" value="TreeGrafter"/>
</dbReference>
<dbReference type="Proteomes" id="UP000194236">
    <property type="component" value="Unassembled WGS sequence"/>
</dbReference>
<feature type="domain" description="Lipase" evidence="5">
    <location>
        <begin position="2"/>
        <end position="200"/>
    </location>
</feature>
<evidence type="ECO:0000313" key="7">
    <source>
        <dbReference type="Proteomes" id="UP000194236"/>
    </source>
</evidence>
<dbReference type="InterPro" id="IPR000734">
    <property type="entry name" value="TAG_lipase"/>
</dbReference>
<dbReference type="OrthoDB" id="199913at2759"/>
<comment type="similarity">
    <text evidence="2 4">Belongs to the AB hydrolase superfamily. Lipase family.</text>
</comment>
<dbReference type="PANTHER" id="PTHR11610">
    <property type="entry name" value="LIPASE"/>
    <property type="match status" value="1"/>
</dbReference>
<dbReference type="InterPro" id="IPR013818">
    <property type="entry name" value="Lipase"/>
</dbReference>
<evidence type="ECO:0000256" key="1">
    <source>
        <dbReference type="ARBA" id="ARBA00004613"/>
    </source>
</evidence>
<sequence length="203" mass="23031">MENVHIIGHSLGSHIAGYAGKYLRGRLSRITALDPAGPLFEGVNNTDARLWYTDAQFVDSIHTNRGHDRIPFTSFGMYETCSHISIFVNGAEKQPGCKSERLNALFFEKGANRTRHLVYCPHIRSVEYFTETIIPDQMIAKPIAYLCSNWSSFQNGECNDCGPDNFKCVELGPNAERSRRFKDELIGQRFFMATGDRAKFIRK</sequence>
<dbReference type="GO" id="GO:0016298">
    <property type="term" value="F:lipase activity"/>
    <property type="evidence" value="ECO:0007669"/>
    <property type="project" value="InterPro"/>
</dbReference>
<reference evidence="6 7" key="1">
    <citation type="submission" date="2017-03" db="EMBL/GenBank/DDBJ databases">
        <title>Genome Survey of Euroglyphus maynei.</title>
        <authorList>
            <person name="Arlian L.G."/>
            <person name="Morgan M.S."/>
            <person name="Rider S.D."/>
        </authorList>
    </citation>
    <scope>NUCLEOTIDE SEQUENCE [LARGE SCALE GENOMIC DNA]</scope>
    <source>
        <strain evidence="6">Arlian Lab</strain>
        <tissue evidence="6">Whole body</tissue>
    </source>
</reference>
<dbReference type="PRINTS" id="PR00821">
    <property type="entry name" value="TAGLIPASE"/>
</dbReference>
<organism evidence="6 7">
    <name type="scientific">Euroglyphus maynei</name>
    <name type="common">Mayne's house dust mite</name>
    <dbReference type="NCBI Taxonomy" id="6958"/>
    <lineage>
        <taxon>Eukaryota</taxon>
        <taxon>Metazoa</taxon>
        <taxon>Ecdysozoa</taxon>
        <taxon>Arthropoda</taxon>
        <taxon>Chelicerata</taxon>
        <taxon>Arachnida</taxon>
        <taxon>Acari</taxon>
        <taxon>Acariformes</taxon>
        <taxon>Sarcoptiformes</taxon>
        <taxon>Astigmata</taxon>
        <taxon>Psoroptidia</taxon>
        <taxon>Analgoidea</taxon>
        <taxon>Pyroglyphidae</taxon>
        <taxon>Pyroglyphinae</taxon>
        <taxon>Euroglyphus</taxon>
    </lineage>
</organism>
<evidence type="ECO:0000259" key="5">
    <source>
        <dbReference type="Pfam" id="PF00151"/>
    </source>
</evidence>
<dbReference type="Pfam" id="PF00151">
    <property type="entry name" value="Lipase"/>
    <property type="match status" value="1"/>
</dbReference>
<dbReference type="SUPFAM" id="SSF53474">
    <property type="entry name" value="alpha/beta-Hydrolases"/>
    <property type="match status" value="1"/>
</dbReference>
<accession>A0A1Y3BA43</accession>
<dbReference type="Gene3D" id="3.40.50.1820">
    <property type="entry name" value="alpha/beta hydrolase"/>
    <property type="match status" value="1"/>
</dbReference>
<evidence type="ECO:0000256" key="2">
    <source>
        <dbReference type="ARBA" id="ARBA00010701"/>
    </source>
</evidence>
<proteinExistence type="inferred from homology"/>
<name>A0A1Y3BA43_EURMA</name>
<comment type="subcellular location">
    <subcellularLocation>
        <location evidence="1">Secreted</location>
    </subcellularLocation>
</comment>
<dbReference type="GO" id="GO:0005615">
    <property type="term" value="C:extracellular space"/>
    <property type="evidence" value="ECO:0007669"/>
    <property type="project" value="TreeGrafter"/>
</dbReference>
<evidence type="ECO:0000256" key="3">
    <source>
        <dbReference type="ARBA" id="ARBA00022525"/>
    </source>
</evidence>
<keyword evidence="3" id="KW-0964">Secreted</keyword>
<dbReference type="EMBL" id="MUJZ01037492">
    <property type="protein sequence ID" value="OTF76436.1"/>
    <property type="molecule type" value="Genomic_DNA"/>
</dbReference>
<gene>
    <name evidence="6" type="ORF">BLA29_006527</name>
</gene>
<protein>
    <recommendedName>
        <fullName evidence="5">Lipase domain-containing protein</fullName>
    </recommendedName>
</protein>